<organism evidence="2 3">
    <name type="scientific">Plakobranchus ocellatus</name>
    <dbReference type="NCBI Taxonomy" id="259542"/>
    <lineage>
        <taxon>Eukaryota</taxon>
        <taxon>Metazoa</taxon>
        <taxon>Spiralia</taxon>
        <taxon>Lophotrochozoa</taxon>
        <taxon>Mollusca</taxon>
        <taxon>Gastropoda</taxon>
        <taxon>Heterobranchia</taxon>
        <taxon>Euthyneura</taxon>
        <taxon>Panpulmonata</taxon>
        <taxon>Sacoglossa</taxon>
        <taxon>Placobranchoidea</taxon>
        <taxon>Plakobranchidae</taxon>
        <taxon>Plakobranchus</taxon>
    </lineage>
</organism>
<evidence type="ECO:0000313" key="3">
    <source>
        <dbReference type="Proteomes" id="UP000735302"/>
    </source>
</evidence>
<dbReference type="AlphaFoldDB" id="A0AAV3ZX75"/>
<keyword evidence="1" id="KW-0812">Transmembrane</keyword>
<feature type="transmembrane region" description="Helical" evidence="1">
    <location>
        <begin position="151"/>
        <end position="172"/>
    </location>
</feature>
<keyword evidence="1" id="KW-1133">Transmembrane helix</keyword>
<evidence type="ECO:0008006" key="4">
    <source>
        <dbReference type="Google" id="ProtNLM"/>
    </source>
</evidence>
<name>A0AAV3ZX75_9GAST</name>
<sequence length="184" mass="21746">MNETIGLHFLFISLTGIINDNLDVYLRGTLSLLILTFSLPSIIINIINRLHLHQHQSDRQHHRLFSRTCCRRFVLHAALDGYDFWLLLRRYRGVMEFGSGHCQLCPRWNLRFDIGYFLGYYNLHRSTTWIMRGPAFVARTLFTKNKSIKGITATLIFLVLCHLPRMLLFRVVKSRHQEKTRVLF</sequence>
<gene>
    <name evidence="2" type="ORF">PoB_002630000</name>
</gene>
<reference evidence="2 3" key="1">
    <citation type="journal article" date="2021" name="Elife">
        <title>Chloroplast acquisition without the gene transfer in kleptoplastic sea slugs, Plakobranchus ocellatus.</title>
        <authorList>
            <person name="Maeda T."/>
            <person name="Takahashi S."/>
            <person name="Yoshida T."/>
            <person name="Shimamura S."/>
            <person name="Takaki Y."/>
            <person name="Nagai Y."/>
            <person name="Toyoda A."/>
            <person name="Suzuki Y."/>
            <person name="Arimoto A."/>
            <person name="Ishii H."/>
            <person name="Satoh N."/>
            <person name="Nishiyama T."/>
            <person name="Hasebe M."/>
            <person name="Maruyama T."/>
            <person name="Minagawa J."/>
            <person name="Obokata J."/>
            <person name="Shigenobu S."/>
        </authorList>
    </citation>
    <scope>NUCLEOTIDE SEQUENCE [LARGE SCALE GENOMIC DNA]</scope>
</reference>
<comment type="caution">
    <text evidence="2">The sequence shown here is derived from an EMBL/GenBank/DDBJ whole genome shotgun (WGS) entry which is preliminary data.</text>
</comment>
<proteinExistence type="predicted"/>
<keyword evidence="3" id="KW-1185">Reference proteome</keyword>
<dbReference type="EMBL" id="BLXT01003024">
    <property type="protein sequence ID" value="GFN99794.1"/>
    <property type="molecule type" value="Genomic_DNA"/>
</dbReference>
<dbReference type="Proteomes" id="UP000735302">
    <property type="component" value="Unassembled WGS sequence"/>
</dbReference>
<feature type="transmembrane region" description="Helical" evidence="1">
    <location>
        <begin position="24"/>
        <end position="48"/>
    </location>
</feature>
<evidence type="ECO:0000256" key="1">
    <source>
        <dbReference type="SAM" id="Phobius"/>
    </source>
</evidence>
<accession>A0AAV3ZX75</accession>
<evidence type="ECO:0000313" key="2">
    <source>
        <dbReference type="EMBL" id="GFN99794.1"/>
    </source>
</evidence>
<keyword evidence="1" id="KW-0472">Membrane</keyword>
<protein>
    <recommendedName>
        <fullName evidence="4">G-protein coupled receptors family 1 profile domain-containing protein</fullName>
    </recommendedName>
</protein>